<dbReference type="Proteomes" id="UP000233786">
    <property type="component" value="Unassembled WGS sequence"/>
</dbReference>
<keyword evidence="5" id="KW-1185">Reference proteome</keyword>
<dbReference type="AlphaFoldDB" id="A0A2N3Y1E4"/>
<organism evidence="4 5">
    <name type="scientific">Saccharopolyspora spinosa</name>
    <dbReference type="NCBI Taxonomy" id="60894"/>
    <lineage>
        <taxon>Bacteria</taxon>
        <taxon>Bacillati</taxon>
        <taxon>Actinomycetota</taxon>
        <taxon>Actinomycetes</taxon>
        <taxon>Pseudonocardiales</taxon>
        <taxon>Pseudonocardiaceae</taxon>
        <taxon>Saccharopolyspora</taxon>
    </lineage>
</organism>
<dbReference type="PROSITE" id="PS50075">
    <property type="entry name" value="CARRIER"/>
    <property type="match status" value="1"/>
</dbReference>
<dbReference type="EMBL" id="PJNB01000001">
    <property type="protein sequence ID" value="PKW16723.1"/>
    <property type="molecule type" value="Genomic_DNA"/>
</dbReference>
<gene>
    <name evidence="4" type="ORF">A8926_4595</name>
</gene>
<dbReference type="InterPro" id="IPR036736">
    <property type="entry name" value="ACP-like_sf"/>
</dbReference>
<feature type="domain" description="Carrier" evidence="3">
    <location>
        <begin position="8"/>
        <end position="85"/>
    </location>
</feature>
<accession>A0A2N3Y1E4</accession>
<dbReference type="OrthoDB" id="9023404at2"/>
<dbReference type="SUPFAM" id="SSF47336">
    <property type="entry name" value="ACP-like"/>
    <property type="match status" value="1"/>
</dbReference>
<dbReference type="STRING" id="994479.GCA_000194155_04684"/>
<keyword evidence="1" id="KW-0596">Phosphopantetheine</keyword>
<dbReference type="SMART" id="SM00823">
    <property type="entry name" value="PKS_PP"/>
    <property type="match status" value="1"/>
</dbReference>
<reference evidence="4" key="1">
    <citation type="submission" date="2017-12" db="EMBL/GenBank/DDBJ databases">
        <title>Sequencing the genomes of 1000 Actinobacteria strains.</title>
        <authorList>
            <person name="Klenk H.-P."/>
        </authorList>
    </citation>
    <scope>NUCLEOTIDE SEQUENCE [LARGE SCALE GENOMIC DNA]</scope>
    <source>
        <strain evidence="4">DSM 44228</strain>
    </source>
</reference>
<dbReference type="Pfam" id="PF00550">
    <property type="entry name" value="PP-binding"/>
    <property type="match status" value="1"/>
</dbReference>
<sequence>MPLADETVSVDGMVDWLTATVARYAEQPESEIDPDRPLSDYGLDSVSAFAIITEIEDAFDIVPDVTVVWDHPTVRALASFLADFIRSERR</sequence>
<dbReference type="InterPro" id="IPR020806">
    <property type="entry name" value="PKS_PP-bd"/>
</dbReference>
<proteinExistence type="predicted"/>
<dbReference type="Gene3D" id="1.10.1200.10">
    <property type="entry name" value="ACP-like"/>
    <property type="match status" value="1"/>
</dbReference>
<protein>
    <submittedName>
        <fullName evidence="4">Acyl carrier protein</fullName>
    </submittedName>
</protein>
<dbReference type="SMART" id="SM01294">
    <property type="entry name" value="PKS_PP_betabranch"/>
    <property type="match status" value="1"/>
</dbReference>
<evidence type="ECO:0000259" key="3">
    <source>
        <dbReference type="PROSITE" id="PS50075"/>
    </source>
</evidence>
<comment type="caution">
    <text evidence="4">The sequence shown here is derived from an EMBL/GenBank/DDBJ whole genome shotgun (WGS) entry which is preliminary data.</text>
</comment>
<evidence type="ECO:0000313" key="4">
    <source>
        <dbReference type="EMBL" id="PKW16723.1"/>
    </source>
</evidence>
<evidence type="ECO:0000313" key="5">
    <source>
        <dbReference type="Proteomes" id="UP000233786"/>
    </source>
</evidence>
<name>A0A2N3Y1E4_SACSN</name>
<dbReference type="InterPro" id="IPR009081">
    <property type="entry name" value="PP-bd_ACP"/>
</dbReference>
<evidence type="ECO:0000256" key="2">
    <source>
        <dbReference type="ARBA" id="ARBA00022553"/>
    </source>
</evidence>
<dbReference type="GO" id="GO:0031177">
    <property type="term" value="F:phosphopantetheine binding"/>
    <property type="evidence" value="ECO:0007669"/>
    <property type="project" value="InterPro"/>
</dbReference>
<dbReference type="RefSeq" id="WP_044574839.1">
    <property type="nucleotide sequence ID" value="NZ_CP061007.1"/>
</dbReference>
<evidence type="ECO:0000256" key="1">
    <source>
        <dbReference type="ARBA" id="ARBA00022450"/>
    </source>
</evidence>
<keyword evidence="2" id="KW-0597">Phosphoprotein</keyword>